<dbReference type="GO" id="GO:1990072">
    <property type="term" value="C:TRAPPIII protein complex"/>
    <property type="evidence" value="ECO:0007669"/>
    <property type="project" value="TreeGrafter"/>
</dbReference>
<dbReference type="SUPFAM" id="SSF111126">
    <property type="entry name" value="Ligand-binding domain in the NO signalling and Golgi transport"/>
    <property type="match status" value="1"/>
</dbReference>
<dbReference type="Pfam" id="PF04051">
    <property type="entry name" value="TRAPP"/>
    <property type="match status" value="1"/>
</dbReference>
<dbReference type="Gene3D" id="3.30.1380.20">
    <property type="entry name" value="Trafficking protein particle complex subunit 3"/>
    <property type="match status" value="1"/>
</dbReference>
<dbReference type="PANTHER" id="PTHR20902:SF0">
    <property type="entry name" value="TRAFFICKING PROTEIN PARTICLE COMPLEX SUBUNIT 5"/>
    <property type="match status" value="1"/>
</dbReference>
<dbReference type="GO" id="GO:0005783">
    <property type="term" value="C:endoplasmic reticulum"/>
    <property type="evidence" value="ECO:0007669"/>
    <property type="project" value="UniProtKB-SubCell"/>
</dbReference>
<evidence type="ECO:0000313" key="9">
    <source>
        <dbReference type="EMBL" id="CRZ01170.1"/>
    </source>
</evidence>
<dbReference type="InterPro" id="IPR007194">
    <property type="entry name" value="TRAPP_component"/>
</dbReference>
<dbReference type="EMBL" id="HACM01000728">
    <property type="protein sequence ID" value="CRZ01170.1"/>
    <property type="molecule type" value="Transcribed_RNA"/>
</dbReference>
<keyword evidence="8" id="KW-0732">Signal</keyword>
<evidence type="ECO:0000256" key="5">
    <source>
        <dbReference type="ARBA" id="ARBA00022892"/>
    </source>
</evidence>
<comment type="similarity">
    <text evidence="2 7">Belongs to the TRAPP small subunits family. BET3 subfamily.</text>
</comment>
<keyword evidence="6 7" id="KW-0333">Golgi apparatus</keyword>
<dbReference type="PIRSF" id="PIRSF017479">
    <property type="entry name" value="TRAPP_I_complex_Trs31"/>
    <property type="match status" value="1"/>
</dbReference>
<evidence type="ECO:0000256" key="1">
    <source>
        <dbReference type="ARBA" id="ARBA00004240"/>
    </source>
</evidence>
<sequence>MSSSGVVSLSSLSLLFSEMVQYGLGKVSATAELEFRLSAMGERVGSRALDLFACRGEPDTLNAGALMRRTRNRITKPTRKRLLDVVSILTFIHTNIWQGLFDHTADRLEKSTERADEYYIYDSKVIVNRFISVPKEMGSLNCAAFVAGVIKGILDAADFPATVNAHYKSDEDRFTTIFVITFQPEVIQRSNKQQ</sequence>
<evidence type="ECO:0000256" key="7">
    <source>
        <dbReference type="PIRNR" id="PIRNR017479"/>
    </source>
</evidence>
<comment type="subcellular location">
    <subcellularLocation>
        <location evidence="1">Endoplasmic reticulum</location>
    </subcellularLocation>
    <subcellularLocation>
        <location evidence="7">Golgi apparatus</location>
        <location evidence="7">cis-Golgi network</location>
    </subcellularLocation>
</comment>
<feature type="signal peptide" evidence="8">
    <location>
        <begin position="1"/>
        <end position="25"/>
    </location>
</feature>
<evidence type="ECO:0000256" key="4">
    <source>
        <dbReference type="ARBA" id="ARBA00022824"/>
    </source>
</evidence>
<dbReference type="InterPro" id="IPR016696">
    <property type="entry name" value="TRAPP-I_su5"/>
</dbReference>
<name>A0A0H5QGR7_9EUKA</name>
<dbReference type="GO" id="GO:0006888">
    <property type="term" value="P:endoplasmic reticulum to Golgi vesicle-mediated transport"/>
    <property type="evidence" value="ECO:0007669"/>
    <property type="project" value="TreeGrafter"/>
</dbReference>
<evidence type="ECO:0000256" key="6">
    <source>
        <dbReference type="ARBA" id="ARBA00023034"/>
    </source>
</evidence>
<comment type="subunit">
    <text evidence="7">Part of the multisubunit TRAPP (transport protein particle) complex.</text>
</comment>
<evidence type="ECO:0000256" key="2">
    <source>
        <dbReference type="ARBA" id="ARBA00006218"/>
    </source>
</evidence>
<evidence type="ECO:0000256" key="8">
    <source>
        <dbReference type="SAM" id="SignalP"/>
    </source>
</evidence>
<keyword evidence="5 7" id="KW-0931">ER-Golgi transport</keyword>
<evidence type="ECO:0000256" key="3">
    <source>
        <dbReference type="ARBA" id="ARBA00022448"/>
    </source>
</evidence>
<reference evidence="9" key="1">
    <citation type="submission" date="2015-04" db="EMBL/GenBank/DDBJ databases">
        <title>The genome sequence of the plant pathogenic Rhizarian Plasmodiophora brassicae reveals insights in its biotrophic life cycle and the origin of chitin synthesis.</title>
        <authorList>
            <person name="Schwelm A."/>
            <person name="Fogelqvist J."/>
            <person name="Knaust A."/>
            <person name="Julke S."/>
            <person name="Lilja T."/>
            <person name="Dhandapani V."/>
            <person name="Bonilla-Rosso G."/>
            <person name="Karlsson M."/>
            <person name="Shevchenko A."/>
            <person name="Choi S.R."/>
            <person name="Kim H.G."/>
            <person name="Park J.Y."/>
            <person name="Lim Y.P."/>
            <person name="Ludwig-Muller J."/>
            <person name="Dixelius C."/>
        </authorList>
    </citation>
    <scope>NUCLEOTIDE SEQUENCE</scope>
    <source>
        <tissue evidence="9">Potato root galls</tissue>
    </source>
</reference>
<proteinExistence type="inferred from homology"/>
<dbReference type="GO" id="GO:1990071">
    <property type="term" value="C:TRAPPII protein complex"/>
    <property type="evidence" value="ECO:0007669"/>
    <property type="project" value="TreeGrafter"/>
</dbReference>
<keyword evidence="4 7" id="KW-0256">Endoplasmic reticulum</keyword>
<keyword evidence="3 7" id="KW-0813">Transport</keyword>
<dbReference type="GO" id="GO:1990070">
    <property type="term" value="C:TRAPPI protein complex"/>
    <property type="evidence" value="ECO:0007669"/>
    <property type="project" value="TreeGrafter"/>
</dbReference>
<accession>A0A0H5QGR7</accession>
<organism evidence="9">
    <name type="scientific">Spongospora subterranea</name>
    <dbReference type="NCBI Taxonomy" id="70186"/>
    <lineage>
        <taxon>Eukaryota</taxon>
        <taxon>Sar</taxon>
        <taxon>Rhizaria</taxon>
        <taxon>Endomyxa</taxon>
        <taxon>Phytomyxea</taxon>
        <taxon>Plasmodiophorida</taxon>
        <taxon>Plasmodiophoridae</taxon>
        <taxon>Spongospora</taxon>
    </lineage>
</organism>
<protein>
    <recommendedName>
        <fullName evidence="7">Trafficking protein particle complex subunit</fullName>
    </recommendedName>
</protein>
<dbReference type="InterPro" id="IPR024096">
    <property type="entry name" value="NO_sig/Golgi_transp_ligand-bd"/>
</dbReference>
<dbReference type="CDD" id="cd14943">
    <property type="entry name" value="TRAPPC5_Trs31"/>
    <property type="match status" value="1"/>
</dbReference>
<dbReference type="PANTHER" id="PTHR20902">
    <property type="entry name" value="41-2 PROTEIN ANTIGEN-RELATED"/>
    <property type="match status" value="1"/>
</dbReference>
<feature type="chain" id="PRO_5005223504" description="Trafficking protein particle complex subunit" evidence="8">
    <location>
        <begin position="26"/>
        <end position="194"/>
    </location>
</feature>
<dbReference type="AlphaFoldDB" id="A0A0H5QGR7"/>